<feature type="domain" description="RNA polymerase sigma factor 70 region 4 type 2" evidence="1">
    <location>
        <begin position="2"/>
        <end position="35"/>
    </location>
</feature>
<name>X0VDH0_9ZZZZ</name>
<proteinExistence type="predicted"/>
<dbReference type="AlphaFoldDB" id="X0VDH0"/>
<dbReference type="InterPro" id="IPR013249">
    <property type="entry name" value="RNA_pol_sigma70_r4_t2"/>
</dbReference>
<comment type="caution">
    <text evidence="2">The sequence shown here is derived from an EMBL/GenBank/DDBJ whole genome shotgun (WGS) entry which is preliminary data.</text>
</comment>
<dbReference type="EMBL" id="BARS01027309">
    <property type="protein sequence ID" value="GAG10498.1"/>
    <property type="molecule type" value="Genomic_DNA"/>
</dbReference>
<dbReference type="InterPro" id="IPR036388">
    <property type="entry name" value="WH-like_DNA-bd_sf"/>
</dbReference>
<dbReference type="SUPFAM" id="SSF88659">
    <property type="entry name" value="Sigma3 and sigma4 domains of RNA polymerase sigma factors"/>
    <property type="match status" value="1"/>
</dbReference>
<dbReference type="InterPro" id="IPR013324">
    <property type="entry name" value="RNA_pol_sigma_r3/r4-like"/>
</dbReference>
<sequence>MLFYREEKSISEIAKIMKKRKNTVKTYLFRGRGKLKEFLADVLGEDAGVGG</sequence>
<protein>
    <recommendedName>
        <fullName evidence="1">RNA polymerase sigma factor 70 region 4 type 2 domain-containing protein</fullName>
    </recommendedName>
</protein>
<evidence type="ECO:0000259" key="1">
    <source>
        <dbReference type="Pfam" id="PF08281"/>
    </source>
</evidence>
<dbReference type="GO" id="GO:0016987">
    <property type="term" value="F:sigma factor activity"/>
    <property type="evidence" value="ECO:0007669"/>
    <property type="project" value="InterPro"/>
</dbReference>
<dbReference type="GO" id="GO:0003677">
    <property type="term" value="F:DNA binding"/>
    <property type="evidence" value="ECO:0007669"/>
    <property type="project" value="InterPro"/>
</dbReference>
<reference evidence="2" key="1">
    <citation type="journal article" date="2014" name="Front. Microbiol.">
        <title>High frequency of phylogenetically diverse reductive dehalogenase-homologous genes in deep subseafloor sedimentary metagenomes.</title>
        <authorList>
            <person name="Kawai M."/>
            <person name="Futagami T."/>
            <person name="Toyoda A."/>
            <person name="Takaki Y."/>
            <person name="Nishi S."/>
            <person name="Hori S."/>
            <person name="Arai W."/>
            <person name="Tsubouchi T."/>
            <person name="Morono Y."/>
            <person name="Uchiyama I."/>
            <person name="Ito T."/>
            <person name="Fujiyama A."/>
            <person name="Inagaki F."/>
            <person name="Takami H."/>
        </authorList>
    </citation>
    <scope>NUCLEOTIDE SEQUENCE</scope>
    <source>
        <strain evidence="2">Expedition CK06-06</strain>
    </source>
</reference>
<dbReference type="Gene3D" id="1.10.10.10">
    <property type="entry name" value="Winged helix-like DNA-binding domain superfamily/Winged helix DNA-binding domain"/>
    <property type="match status" value="1"/>
</dbReference>
<dbReference type="GO" id="GO:0006352">
    <property type="term" value="P:DNA-templated transcription initiation"/>
    <property type="evidence" value="ECO:0007669"/>
    <property type="project" value="InterPro"/>
</dbReference>
<gene>
    <name evidence="2" type="ORF">S01H1_42910</name>
</gene>
<evidence type="ECO:0000313" key="2">
    <source>
        <dbReference type="EMBL" id="GAG10498.1"/>
    </source>
</evidence>
<organism evidence="2">
    <name type="scientific">marine sediment metagenome</name>
    <dbReference type="NCBI Taxonomy" id="412755"/>
    <lineage>
        <taxon>unclassified sequences</taxon>
        <taxon>metagenomes</taxon>
        <taxon>ecological metagenomes</taxon>
    </lineage>
</organism>
<dbReference type="Pfam" id="PF08281">
    <property type="entry name" value="Sigma70_r4_2"/>
    <property type="match status" value="1"/>
</dbReference>
<accession>X0VDH0</accession>